<dbReference type="RefSeq" id="WP_285933934.1">
    <property type="nucleotide sequence ID" value="NZ_JASTZU010000061.1"/>
</dbReference>
<organism evidence="1 2">
    <name type="scientific">Aquibacillus rhizosphaerae</name>
    <dbReference type="NCBI Taxonomy" id="3051431"/>
    <lineage>
        <taxon>Bacteria</taxon>
        <taxon>Bacillati</taxon>
        <taxon>Bacillota</taxon>
        <taxon>Bacilli</taxon>
        <taxon>Bacillales</taxon>
        <taxon>Bacillaceae</taxon>
        <taxon>Aquibacillus</taxon>
    </lineage>
</organism>
<reference evidence="1 2" key="1">
    <citation type="submission" date="2023-06" db="EMBL/GenBank/DDBJ databases">
        <title>Aquibacillus rhizosphaerae LR5S19.</title>
        <authorList>
            <person name="Sun J.-Q."/>
        </authorList>
    </citation>
    <scope>NUCLEOTIDE SEQUENCE [LARGE SCALE GENOMIC DNA]</scope>
    <source>
        <strain evidence="1 2">LR5S19</strain>
    </source>
</reference>
<comment type="caution">
    <text evidence="1">The sequence shown here is derived from an EMBL/GenBank/DDBJ whole genome shotgun (WGS) entry which is preliminary data.</text>
</comment>
<accession>A0ABT7L9U5</accession>
<name>A0ABT7L9U5_9BACI</name>
<keyword evidence="2" id="KW-1185">Reference proteome</keyword>
<dbReference type="Proteomes" id="UP001235343">
    <property type="component" value="Unassembled WGS sequence"/>
</dbReference>
<gene>
    <name evidence="1" type="ORF">QQS35_19590</name>
</gene>
<evidence type="ECO:0000313" key="2">
    <source>
        <dbReference type="Proteomes" id="UP001235343"/>
    </source>
</evidence>
<sequence length="143" mass="16839">MFFQKKKETTRYCVVVFIEQTMSNEEHSKLADKIMGEVENVDIMSESTLNEEFIDVLKQKFPNSQISTPSFVVKPMATERIKQETKIMEKKFKWKKLFNTIPIEEYLLVEDKVISDFRNAILYTENVEEVLAFLRKGKVDNLS</sequence>
<dbReference type="EMBL" id="JASTZU010000061">
    <property type="protein sequence ID" value="MDL4842641.1"/>
    <property type="molecule type" value="Genomic_DNA"/>
</dbReference>
<evidence type="ECO:0000313" key="1">
    <source>
        <dbReference type="EMBL" id="MDL4842641.1"/>
    </source>
</evidence>
<proteinExistence type="predicted"/>
<protein>
    <submittedName>
        <fullName evidence="1">Uncharacterized protein</fullName>
    </submittedName>
</protein>